<proteinExistence type="predicted"/>
<comment type="caution">
    <text evidence="2">The sequence shown here is derived from an EMBL/GenBank/DDBJ whole genome shotgun (WGS) entry which is preliminary data.</text>
</comment>
<evidence type="ECO:0000313" key="2">
    <source>
        <dbReference type="EMBL" id="KAL0269087.1"/>
    </source>
</evidence>
<protein>
    <submittedName>
        <fullName evidence="2">Uncharacterized protein</fullName>
    </submittedName>
</protein>
<evidence type="ECO:0000256" key="1">
    <source>
        <dbReference type="SAM" id="MobiDB-lite"/>
    </source>
</evidence>
<dbReference type="AlphaFoldDB" id="A0AAW2HH04"/>
<name>A0AAW2HH04_9NEOP</name>
<sequence>MYSTSSEGVTLQLRDTDDLDDKSGLASVLARLQQDDATLSISYQDTEMLTEGSIDVLLGSGSLHSTGKRDLFSRNSPEDYFFHRDRLFRGVSSLLPTRGEASPSRLRASLSTSDRKEQNRVKNG</sequence>
<reference evidence="2" key="1">
    <citation type="journal article" date="2024" name="Gigascience">
        <title>Chromosome-level genome of the poultry shaft louse Menopon gallinae provides insight into the host-switching and adaptive evolution of parasitic lice.</title>
        <authorList>
            <person name="Xu Y."/>
            <person name="Ma L."/>
            <person name="Liu S."/>
            <person name="Liang Y."/>
            <person name="Liu Q."/>
            <person name="He Z."/>
            <person name="Tian L."/>
            <person name="Duan Y."/>
            <person name="Cai W."/>
            <person name="Li H."/>
            <person name="Song F."/>
        </authorList>
    </citation>
    <scope>NUCLEOTIDE SEQUENCE</scope>
    <source>
        <strain evidence="2">Cailab_2023a</strain>
    </source>
</reference>
<gene>
    <name evidence="2" type="ORF">PYX00_006923</name>
</gene>
<dbReference type="EMBL" id="JARGDH010000004">
    <property type="protein sequence ID" value="KAL0269087.1"/>
    <property type="molecule type" value="Genomic_DNA"/>
</dbReference>
<feature type="region of interest" description="Disordered" evidence="1">
    <location>
        <begin position="94"/>
        <end position="124"/>
    </location>
</feature>
<accession>A0AAW2HH04</accession>
<organism evidence="2">
    <name type="scientific">Menopon gallinae</name>
    <name type="common">poultry shaft louse</name>
    <dbReference type="NCBI Taxonomy" id="328185"/>
    <lineage>
        <taxon>Eukaryota</taxon>
        <taxon>Metazoa</taxon>
        <taxon>Ecdysozoa</taxon>
        <taxon>Arthropoda</taxon>
        <taxon>Hexapoda</taxon>
        <taxon>Insecta</taxon>
        <taxon>Pterygota</taxon>
        <taxon>Neoptera</taxon>
        <taxon>Paraneoptera</taxon>
        <taxon>Psocodea</taxon>
        <taxon>Troctomorpha</taxon>
        <taxon>Phthiraptera</taxon>
        <taxon>Amblycera</taxon>
        <taxon>Menoponidae</taxon>
        <taxon>Menopon</taxon>
    </lineage>
</organism>
<feature type="compositionally biased region" description="Basic and acidic residues" evidence="1">
    <location>
        <begin position="113"/>
        <end position="124"/>
    </location>
</feature>